<organism evidence="1 2">
    <name type="scientific">Hygrophoropsis aurantiaca</name>
    <dbReference type="NCBI Taxonomy" id="72124"/>
    <lineage>
        <taxon>Eukaryota</taxon>
        <taxon>Fungi</taxon>
        <taxon>Dikarya</taxon>
        <taxon>Basidiomycota</taxon>
        <taxon>Agaricomycotina</taxon>
        <taxon>Agaricomycetes</taxon>
        <taxon>Agaricomycetidae</taxon>
        <taxon>Boletales</taxon>
        <taxon>Coniophorineae</taxon>
        <taxon>Hygrophoropsidaceae</taxon>
        <taxon>Hygrophoropsis</taxon>
    </lineage>
</organism>
<gene>
    <name evidence="1" type="ORF">BJ138DRAFT_1157924</name>
</gene>
<sequence length="145" mass="16382">MFGQKIIIFIIGLSSLFVLACPTERKWCELPDVGPEHNYRLDIYDGVGCHKLEHSETFHGTFHWWPLPVMPCQCLNVATSMHGKIRSLALNQGHIPWTHTEARSEANCNGVVIATSGQGNWVVNDNVAMFKDVQSFFICPFRLLP</sequence>
<reference evidence="1" key="1">
    <citation type="journal article" date="2021" name="New Phytol.">
        <title>Evolutionary innovations through gain and loss of genes in the ectomycorrhizal Boletales.</title>
        <authorList>
            <person name="Wu G."/>
            <person name="Miyauchi S."/>
            <person name="Morin E."/>
            <person name="Kuo A."/>
            <person name="Drula E."/>
            <person name="Varga T."/>
            <person name="Kohler A."/>
            <person name="Feng B."/>
            <person name="Cao Y."/>
            <person name="Lipzen A."/>
            <person name="Daum C."/>
            <person name="Hundley H."/>
            <person name="Pangilinan J."/>
            <person name="Johnson J."/>
            <person name="Barry K."/>
            <person name="LaButti K."/>
            <person name="Ng V."/>
            <person name="Ahrendt S."/>
            <person name="Min B."/>
            <person name="Choi I.G."/>
            <person name="Park H."/>
            <person name="Plett J.M."/>
            <person name="Magnuson J."/>
            <person name="Spatafora J.W."/>
            <person name="Nagy L.G."/>
            <person name="Henrissat B."/>
            <person name="Grigoriev I.V."/>
            <person name="Yang Z.L."/>
            <person name="Xu J."/>
            <person name="Martin F.M."/>
        </authorList>
    </citation>
    <scope>NUCLEOTIDE SEQUENCE</scope>
    <source>
        <strain evidence="1">ATCC 28755</strain>
    </source>
</reference>
<keyword evidence="2" id="KW-1185">Reference proteome</keyword>
<protein>
    <submittedName>
        <fullName evidence="1">Uncharacterized protein</fullName>
    </submittedName>
</protein>
<dbReference type="Proteomes" id="UP000790377">
    <property type="component" value="Unassembled WGS sequence"/>
</dbReference>
<feature type="non-terminal residue" evidence="1">
    <location>
        <position position="145"/>
    </location>
</feature>
<comment type="caution">
    <text evidence="1">The sequence shown here is derived from an EMBL/GenBank/DDBJ whole genome shotgun (WGS) entry which is preliminary data.</text>
</comment>
<evidence type="ECO:0000313" key="2">
    <source>
        <dbReference type="Proteomes" id="UP000790377"/>
    </source>
</evidence>
<accession>A0ACB8A4E0</accession>
<evidence type="ECO:0000313" key="1">
    <source>
        <dbReference type="EMBL" id="KAH7908316.1"/>
    </source>
</evidence>
<name>A0ACB8A4E0_9AGAM</name>
<dbReference type="EMBL" id="MU267830">
    <property type="protein sequence ID" value="KAH7908316.1"/>
    <property type="molecule type" value="Genomic_DNA"/>
</dbReference>
<proteinExistence type="predicted"/>